<keyword evidence="2" id="KW-1185">Reference proteome</keyword>
<dbReference type="Proteomes" id="UP000198635">
    <property type="component" value="Unassembled WGS sequence"/>
</dbReference>
<reference evidence="2" key="1">
    <citation type="submission" date="2016-10" db="EMBL/GenBank/DDBJ databases">
        <authorList>
            <person name="Varghese N."/>
            <person name="Submissions S."/>
        </authorList>
    </citation>
    <scope>NUCLEOTIDE SEQUENCE [LARGE SCALE GENOMIC DNA]</scope>
    <source>
        <strain evidence="2">DSM 5918</strain>
    </source>
</reference>
<accession>A0A1I3TM20</accession>
<evidence type="ECO:0000313" key="2">
    <source>
        <dbReference type="Proteomes" id="UP000198635"/>
    </source>
</evidence>
<sequence length="137" mass="15005">MSKHHKIETAEIENGVTEANNSINYSYNLLLYAAHTIGIDSLDVSIIQCPNKENGNTAICQAKLETSQGQTFTGIGDASPSNTLDSDMTFLGIAAHRAKEQVMIDAFNIPYIVRLMEAAEVHEEDNSIDTNFEVVKS</sequence>
<proteinExistence type="predicted"/>
<organism evidence="1 2">
    <name type="scientific">Desulfomicrobium apsheronum</name>
    <dbReference type="NCBI Taxonomy" id="52560"/>
    <lineage>
        <taxon>Bacteria</taxon>
        <taxon>Pseudomonadati</taxon>
        <taxon>Thermodesulfobacteriota</taxon>
        <taxon>Desulfovibrionia</taxon>
        <taxon>Desulfovibrionales</taxon>
        <taxon>Desulfomicrobiaceae</taxon>
        <taxon>Desulfomicrobium</taxon>
    </lineage>
</organism>
<dbReference type="RefSeq" id="WP_092373778.1">
    <property type="nucleotide sequence ID" value="NZ_FORX01000006.1"/>
</dbReference>
<dbReference type="OrthoDB" id="5242538at2"/>
<protein>
    <submittedName>
        <fullName evidence="1">Uncharacterized protein</fullName>
    </submittedName>
</protein>
<dbReference type="AlphaFoldDB" id="A0A1I3TM20"/>
<gene>
    <name evidence="1" type="ORF">SAMN04488082_1063</name>
</gene>
<name>A0A1I3TM20_9BACT</name>
<evidence type="ECO:0000313" key="1">
    <source>
        <dbReference type="EMBL" id="SFJ71573.1"/>
    </source>
</evidence>
<dbReference type="EMBL" id="FORX01000006">
    <property type="protein sequence ID" value="SFJ71573.1"/>
    <property type="molecule type" value="Genomic_DNA"/>
</dbReference>